<gene>
    <name evidence="2" type="ORF">NDO55_10285</name>
</gene>
<feature type="transmembrane region" description="Helical" evidence="1">
    <location>
        <begin position="47"/>
        <end position="73"/>
    </location>
</feature>
<dbReference type="EMBL" id="JAMSHT010000001">
    <property type="protein sequence ID" value="MCM8558209.1"/>
    <property type="molecule type" value="Genomic_DNA"/>
</dbReference>
<protein>
    <submittedName>
        <fullName evidence="2">Uncharacterized protein</fullName>
    </submittedName>
</protein>
<organism evidence="2 3">
    <name type="scientific">Sphingomicrobium sediminis</name>
    <dbReference type="NCBI Taxonomy" id="2950949"/>
    <lineage>
        <taxon>Bacteria</taxon>
        <taxon>Pseudomonadati</taxon>
        <taxon>Pseudomonadota</taxon>
        <taxon>Alphaproteobacteria</taxon>
        <taxon>Sphingomonadales</taxon>
        <taxon>Sphingomonadaceae</taxon>
        <taxon>Sphingomicrobium</taxon>
    </lineage>
</organism>
<evidence type="ECO:0000256" key="1">
    <source>
        <dbReference type="SAM" id="Phobius"/>
    </source>
</evidence>
<reference evidence="2" key="1">
    <citation type="submission" date="2022-06" db="EMBL/GenBank/DDBJ databases">
        <title>Sphingomicrobium sedimins sp. nov., a marine bacterium isolated from tidal flat.</title>
        <authorList>
            <person name="Kim C.-H."/>
            <person name="Yoo Y."/>
            <person name="Kim J.-J."/>
        </authorList>
    </citation>
    <scope>NUCLEOTIDE SEQUENCE</scope>
    <source>
        <strain evidence="2">GRR-S6-50</strain>
    </source>
</reference>
<dbReference type="AlphaFoldDB" id="A0A9X2EMP0"/>
<keyword evidence="1" id="KW-0812">Transmembrane</keyword>
<keyword evidence="3" id="KW-1185">Reference proteome</keyword>
<dbReference type="RefSeq" id="WP_252114945.1">
    <property type="nucleotide sequence ID" value="NZ_JAMSHT010000001.1"/>
</dbReference>
<dbReference type="Proteomes" id="UP001155128">
    <property type="component" value="Unassembled WGS sequence"/>
</dbReference>
<keyword evidence="1" id="KW-0472">Membrane</keyword>
<comment type="caution">
    <text evidence="2">The sequence shown here is derived from an EMBL/GenBank/DDBJ whole genome shotgun (WGS) entry which is preliminary data.</text>
</comment>
<sequence length="97" mass="10580">MPTSEPELAALRIQRLKRTLKRMAWVSLLCAVLAVAFVARGMDGLEIHILIATAIMAGGSVLVASFLMTLIFFSNQSGHDADAHEFSKELDPGERPE</sequence>
<keyword evidence="1" id="KW-1133">Transmembrane helix</keyword>
<evidence type="ECO:0000313" key="2">
    <source>
        <dbReference type="EMBL" id="MCM8558209.1"/>
    </source>
</evidence>
<name>A0A9X2EMP0_9SPHN</name>
<evidence type="ECO:0000313" key="3">
    <source>
        <dbReference type="Proteomes" id="UP001155128"/>
    </source>
</evidence>
<accession>A0A9X2EMP0</accession>
<feature type="transmembrane region" description="Helical" evidence="1">
    <location>
        <begin position="23"/>
        <end position="41"/>
    </location>
</feature>
<proteinExistence type="predicted"/>